<keyword evidence="1" id="KW-1133">Transmembrane helix</keyword>
<organism evidence="2 3">
    <name type="scientific">Thermodesulfitimonas autotrophica</name>
    <dbReference type="NCBI Taxonomy" id="1894989"/>
    <lineage>
        <taxon>Bacteria</taxon>
        <taxon>Bacillati</taxon>
        <taxon>Bacillota</taxon>
        <taxon>Clostridia</taxon>
        <taxon>Thermoanaerobacterales</taxon>
        <taxon>Thermoanaerobacteraceae</taxon>
        <taxon>Thermodesulfitimonas</taxon>
    </lineage>
</organism>
<accession>A0A3N5AX89</accession>
<name>A0A3N5AX89_9THEO</name>
<evidence type="ECO:0000313" key="2">
    <source>
        <dbReference type="EMBL" id="RPF49876.1"/>
    </source>
</evidence>
<evidence type="ECO:0000256" key="1">
    <source>
        <dbReference type="SAM" id="Phobius"/>
    </source>
</evidence>
<dbReference type="RefSeq" id="WP_123928029.1">
    <property type="nucleotide sequence ID" value="NZ_RKRE01000001.1"/>
</dbReference>
<keyword evidence="1" id="KW-0472">Membrane</keyword>
<feature type="transmembrane region" description="Helical" evidence="1">
    <location>
        <begin position="87"/>
        <end position="110"/>
    </location>
</feature>
<protein>
    <submittedName>
        <fullName evidence="2">Uncharacterized protein</fullName>
    </submittedName>
</protein>
<dbReference type="OrthoDB" id="1807182at2"/>
<sequence length="138" mass="15985">MRTGNQLDREKEAKLRQFNILATTVVAVVTLLAFWAGLYVLQHDVFKDYYNPERHVIVQQDPETLEVYAWRDSAGHVFTRDSATVRLFPYGIMTLLLLLMGFSSWLYNLLMRTYTARLVREVAPEVPVSVSYQRVARG</sequence>
<comment type="caution">
    <text evidence="2">The sequence shown here is derived from an EMBL/GenBank/DDBJ whole genome shotgun (WGS) entry which is preliminary data.</text>
</comment>
<reference evidence="2 3" key="1">
    <citation type="submission" date="2018-11" db="EMBL/GenBank/DDBJ databases">
        <title>Genomic Encyclopedia of Type Strains, Phase IV (KMG-IV): sequencing the most valuable type-strain genomes for metagenomic binning, comparative biology and taxonomic classification.</title>
        <authorList>
            <person name="Goeker M."/>
        </authorList>
    </citation>
    <scope>NUCLEOTIDE SEQUENCE [LARGE SCALE GENOMIC DNA]</scope>
    <source>
        <strain evidence="2 3">DSM 102936</strain>
    </source>
</reference>
<evidence type="ECO:0000313" key="3">
    <source>
        <dbReference type="Proteomes" id="UP000282654"/>
    </source>
</evidence>
<proteinExistence type="predicted"/>
<keyword evidence="1" id="KW-0812">Transmembrane</keyword>
<gene>
    <name evidence="2" type="ORF">EDD75_0702</name>
</gene>
<feature type="transmembrane region" description="Helical" evidence="1">
    <location>
        <begin position="20"/>
        <end position="41"/>
    </location>
</feature>
<dbReference type="AlphaFoldDB" id="A0A3N5AX89"/>
<dbReference type="EMBL" id="RKRE01000001">
    <property type="protein sequence ID" value="RPF49876.1"/>
    <property type="molecule type" value="Genomic_DNA"/>
</dbReference>
<keyword evidence="3" id="KW-1185">Reference proteome</keyword>
<dbReference type="Proteomes" id="UP000282654">
    <property type="component" value="Unassembled WGS sequence"/>
</dbReference>